<dbReference type="GO" id="GO:0003677">
    <property type="term" value="F:DNA binding"/>
    <property type="evidence" value="ECO:0007669"/>
    <property type="project" value="UniProtKB-KW"/>
</dbReference>
<dbReference type="SUPFAM" id="SSF52540">
    <property type="entry name" value="P-loop containing nucleoside triphosphate hydrolases"/>
    <property type="match status" value="1"/>
</dbReference>
<evidence type="ECO:0000313" key="10">
    <source>
        <dbReference type="Proteomes" id="UP000005496"/>
    </source>
</evidence>
<dbReference type="EMBL" id="ACJN02000003">
    <property type="protein sequence ID" value="EFI33746.1"/>
    <property type="molecule type" value="Genomic_DNA"/>
</dbReference>
<dbReference type="PROSITE" id="PS00688">
    <property type="entry name" value="SIGMA54_INTERACT_3"/>
    <property type="match status" value="1"/>
</dbReference>
<dbReference type="InterPro" id="IPR001789">
    <property type="entry name" value="Sig_transdc_resp-reg_receiver"/>
</dbReference>
<gene>
    <name evidence="9" type="ORF">Dthio_PD1085</name>
</gene>
<dbReference type="FunFam" id="3.40.50.300:FF:000006">
    <property type="entry name" value="DNA-binding transcriptional regulator NtrC"/>
    <property type="match status" value="1"/>
</dbReference>
<proteinExistence type="predicted"/>
<sequence length="468" mass="51876">MANVLIIDDDPDVRQVLAGAVKSAGHEARSAGTLQIAMDTAGSFNCEAVFLDLSLPDGHGLDALTWFQELMSFPEVIIITGKGDPAGAELALNKGAFDFLEKPASIAEVTLTLVRALEYREARLRRSREGLIKRSGIVGSCSALVRCLQDLSQAAATGNSLLIFGETGTGKELFAKAVHDNSPRAGHDFVVVDCSALSRGVMESTLFGHVRGAFTGASDNFSGLVALSNKGTLFLDEIGELDLDMQKKFLRVLEEKKFRPVGASREVYSDFRLVCATNRDLEAMAQRGEFRQDLLYRIRMQKCTLPPLRERREDIPELCTHFLEETAGQLKASPKEMYPEVLEIFSAYEWPGNVRELKNALEQAAAAAQDEPMLHRRHLPLHLRVSLLKDSLSGQQEDKGVLSSDFSPLGQSDIPEWKTFKTQVVEAAEERYFHDLYAHTGGRIKEMARLANLTQSRVYSLINKYKLR</sequence>
<accession>D6SST0</accession>
<dbReference type="InterPro" id="IPR003593">
    <property type="entry name" value="AAA+_ATPase"/>
</dbReference>
<feature type="domain" description="Sigma-54 factor interaction" evidence="7">
    <location>
        <begin position="137"/>
        <end position="366"/>
    </location>
</feature>
<dbReference type="PROSITE" id="PS50110">
    <property type="entry name" value="RESPONSE_REGULATORY"/>
    <property type="match status" value="1"/>
</dbReference>
<feature type="domain" description="Response regulatory" evidence="8">
    <location>
        <begin position="3"/>
        <end position="117"/>
    </location>
</feature>
<feature type="modified residue" description="4-aspartylphosphate" evidence="6">
    <location>
        <position position="52"/>
    </location>
</feature>
<keyword evidence="6" id="KW-0597">Phosphoprotein</keyword>
<dbReference type="CDD" id="cd00009">
    <property type="entry name" value="AAA"/>
    <property type="match status" value="1"/>
</dbReference>
<dbReference type="SUPFAM" id="SSF52172">
    <property type="entry name" value="CheY-like"/>
    <property type="match status" value="1"/>
</dbReference>
<dbReference type="Gene3D" id="1.10.8.60">
    <property type="match status" value="1"/>
</dbReference>
<dbReference type="Gene3D" id="3.40.50.300">
    <property type="entry name" value="P-loop containing nucleotide triphosphate hydrolases"/>
    <property type="match status" value="1"/>
</dbReference>
<dbReference type="PANTHER" id="PTHR32071">
    <property type="entry name" value="TRANSCRIPTIONAL REGULATORY PROTEIN"/>
    <property type="match status" value="1"/>
</dbReference>
<evidence type="ECO:0000313" key="9">
    <source>
        <dbReference type="EMBL" id="EFI33746.1"/>
    </source>
</evidence>
<dbReference type="InterPro" id="IPR058031">
    <property type="entry name" value="AAA_lid_NorR"/>
</dbReference>
<protein>
    <submittedName>
        <fullName evidence="9">Two component, sigma54 specific, transcriptional regulator, Fis family</fullName>
    </submittedName>
</protein>
<dbReference type="eggNOG" id="COG2204">
    <property type="taxonomic scope" value="Bacteria"/>
</dbReference>
<evidence type="ECO:0000256" key="4">
    <source>
        <dbReference type="ARBA" id="ARBA00023125"/>
    </source>
</evidence>
<dbReference type="RefSeq" id="WP_008871095.1">
    <property type="nucleotide sequence ID" value="NZ_ACJN02000003.1"/>
</dbReference>
<dbReference type="PANTHER" id="PTHR32071:SF113">
    <property type="entry name" value="ALGINATE BIOSYNTHESIS TRANSCRIPTIONAL REGULATORY PROTEIN ALGB"/>
    <property type="match status" value="1"/>
</dbReference>
<evidence type="ECO:0000256" key="2">
    <source>
        <dbReference type="ARBA" id="ARBA00022840"/>
    </source>
</evidence>
<dbReference type="Proteomes" id="UP000005496">
    <property type="component" value="Unassembled WGS sequence"/>
</dbReference>
<keyword evidence="3" id="KW-0805">Transcription regulation</keyword>
<evidence type="ECO:0000259" key="7">
    <source>
        <dbReference type="PROSITE" id="PS50045"/>
    </source>
</evidence>
<dbReference type="InterPro" id="IPR027417">
    <property type="entry name" value="P-loop_NTPase"/>
</dbReference>
<dbReference type="Gene3D" id="3.40.50.2300">
    <property type="match status" value="1"/>
</dbReference>
<keyword evidence="2" id="KW-0067">ATP-binding</keyword>
<keyword evidence="1" id="KW-0547">Nucleotide-binding</keyword>
<evidence type="ECO:0000256" key="6">
    <source>
        <dbReference type="PROSITE-ProRule" id="PRU00169"/>
    </source>
</evidence>
<dbReference type="InterPro" id="IPR025943">
    <property type="entry name" value="Sigma_54_int_dom_ATP-bd_2"/>
</dbReference>
<dbReference type="PROSITE" id="PS00676">
    <property type="entry name" value="SIGMA54_INTERACT_2"/>
    <property type="match status" value="1"/>
</dbReference>
<dbReference type="GO" id="GO:0006355">
    <property type="term" value="P:regulation of DNA-templated transcription"/>
    <property type="evidence" value="ECO:0007669"/>
    <property type="project" value="InterPro"/>
</dbReference>
<dbReference type="PROSITE" id="PS00675">
    <property type="entry name" value="SIGMA54_INTERACT_1"/>
    <property type="match status" value="1"/>
</dbReference>
<dbReference type="OrthoDB" id="9763792at2"/>
<keyword evidence="4" id="KW-0238">DNA-binding</keyword>
<dbReference type="GO" id="GO:0005524">
    <property type="term" value="F:ATP binding"/>
    <property type="evidence" value="ECO:0007669"/>
    <property type="project" value="UniProtKB-KW"/>
</dbReference>
<comment type="caution">
    <text evidence="9">The sequence shown here is derived from an EMBL/GenBank/DDBJ whole genome shotgun (WGS) entry which is preliminary data.</text>
</comment>
<dbReference type="SMART" id="SM00448">
    <property type="entry name" value="REC"/>
    <property type="match status" value="1"/>
</dbReference>
<dbReference type="InterPro" id="IPR025944">
    <property type="entry name" value="Sigma_54_int_dom_CS"/>
</dbReference>
<dbReference type="PROSITE" id="PS50045">
    <property type="entry name" value="SIGMA54_INTERACT_4"/>
    <property type="match status" value="1"/>
</dbReference>
<name>D6SST0_9BACT</name>
<evidence type="ECO:0000259" key="8">
    <source>
        <dbReference type="PROSITE" id="PS50110"/>
    </source>
</evidence>
<dbReference type="GO" id="GO:0000160">
    <property type="term" value="P:phosphorelay signal transduction system"/>
    <property type="evidence" value="ECO:0007669"/>
    <property type="project" value="InterPro"/>
</dbReference>
<dbReference type="Pfam" id="PF00158">
    <property type="entry name" value="Sigma54_activat"/>
    <property type="match status" value="1"/>
</dbReference>
<dbReference type="InterPro" id="IPR025662">
    <property type="entry name" value="Sigma_54_int_dom_ATP-bd_1"/>
</dbReference>
<dbReference type="SMART" id="SM00382">
    <property type="entry name" value="AAA"/>
    <property type="match status" value="1"/>
</dbReference>
<evidence type="ECO:0000256" key="3">
    <source>
        <dbReference type="ARBA" id="ARBA00023015"/>
    </source>
</evidence>
<organism evidence="9 10">
    <name type="scientific">Desulfonatronospira thiodismutans ASO3-1</name>
    <dbReference type="NCBI Taxonomy" id="555779"/>
    <lineage>
        <taxon>Bacteria</taxon>
        <taxon>Pseudomonadati</taxon>
        <taxon>Thermodesulfobacteriota</taxon>
        <taxon>Desulfovibrionia</taxon>
        <taxon>Desulfovibrionales</taxon>
        <taxon>Desulfonatronovibrionaceae</taxon>
        <taxon>Desulfonatronospira</taxon>
    </lineage>
</organism>
<reference evidence="9" key="1">
    <citation type="submission" date="2010-05" db="EMBL/GenBank/DDBJ databases">
        <title>The draft genome of Desulfonatronospira thiodismutans ASO3-1.</title>
        <authorList>
            <consortium name="US DOE Joint Genome Institute (JGI-PGF)"/>
            <person name="Lucas S."/>
            <person name="Copeland A."/>
            <person name="Lapidus A."/>
            <person name="Cheng J.-F."/>
            <person name="Bruce D."/>
            <person name="Goodwin L."/>
            <person name="Pitluck S."/>
            <person name="Chertkov O."/>
            <person name="Brettin T."/>
            <person name="Detter J.C."/>
            <person name="Han C."/>
            <person name="Land M.L."/>
            <person name="Hauser L."/>
            <person name="Kyrpides N."/>
            <person name="Mikhailova N."/>
            <person name="Muyzer G."/>
            <person name="Woyke T."/>
        </authorList>
    </citation>
    <scope>NUCLEOTIDE SEQUENCE [LARGE SCALE GENOMIC DNA]</scope>
    <source>
        <strain evidence="9">ASO3-1</strain>
    </source>
</reference>
<keyword evidence="5" id="KW-0804">Transcription</keyword>
<keyword evidence="10" id="KW-1185">Reference proteome</keyword>
<dbReference type="Pfam" id="PF25601">
    <property type="entry name" value="AAA_lid_14"/>
    <property type="match status" value="1"/>
</dbReference>
<dbReference type="InterPro" id="IPR002078">
    <property type="entry name" value="Sigma_54_int"/>
</dbReference>
<evidence type="ECO:0000256" key="1">
    <source>
        <dbReference type="ARBA" id="ARBA00022741"/>
    </source>
</evidence>
<evidence type="ECO:0000256" key="5">
    <source>
        <dbReference type="ARBA" id="ARBA00023163"/>
    </source>
</evidence>
<dbReference type="AlphaFoldDB" id="D6SST0"/>
<dbReference type="Pfam" id="PF00072">
    <property type="entry name" value="Response_reg"/>
    <property type="match status" value="1"/>
</dbReference>
<dbReference type="InterPro" id="IPR011006">
    <property type="entry name" value="CheY-like_superfamily"/>
</dbReference>